<dbReference type="PANTHER" id="PTHR40619:SF3">
    <property type="entry name" value="FUNGAL STAND N-TERMINAL GOODBYE DOMAIN-CONTAINING PROTEIN"/>
    <property type="match status" value="1"/>
</dbReference>
<dbReference type="Proteomes" id="UP001147747">
    <property type="component" value="Unassembled WGS sequence"/>
</dbReference>
<keyword evidence="4" id="KW-1185">Reference proteome</keyword>
<evidence type="ECO:0000256" key="1">
    <source>
        <dbReference type="ARBA" id="ARBA00022737"/>
    </source>
</evidence>
<gene>
    <name evidence="3" type="ORF">N7509_004833</name>
</gene>
<accession>A0A9X0B9G7</accession>
<dbReference type="Pfam" id="PF24883">
    <property type="entry name" value="NPHP3_N"/>
    <property type="match status" value="1"/>
</dbReference>
<dbReference type="PANTHER" id="PTHR40619">
    <property type="entry name" value="FUNGAL STAND N-TERMINAL GOODBYE DOMAIN-CONTAINING PROTEIN"/>
    <property type="match status" value="1"/>
</dbReference>
<dbReference type="RefSeq" id="XP_056488772.1">
    <property type="nucleotide sequence ID" value="XM_056629470.1"/>
</dbReference>
<dbReference type="AlphaFoldDB" id="A0A9X0B9G7"/>
<protein>
    <recommendedName>
        <fullName evidence="2">Nephrocystin 3-like N-terminal domain-containing protein</fullName>
    </recommendedName>
</protein>
<sequence>MNSIRKAESSPKGKFARDFISTHASEHHEAFQRRAYFDAQRQEYVEYAPHRDLAAALERRRENGDSCFDAVGKCTWADVLDEMSRAEEEYFSKGRGSKNIGRRALRKAGDYASAISPWFNLVPDDDGMNVLSGGLRLVFYIARKQAEAREKILNTFRDFVTILDATQIKRQMFRSNEKLRSCALDLYEAALTAITKLIHRLNRYHWWDQAPAFASAPIFSAAIDDILFDVNKRLNDLHRCLDDIRDQKLNTIHQNVISSQTELHAVRLNTKTIEIDVRNLNDDFNHFAQQAQVDQEKIDSIQSGVERINENIDRLLTEHALDAKTGLYHMLLDTIRGTAPISYEQHKTASQRPNSPKYRMLQLPQLLEALQIFYMRPTQDLEYVARQGHTFDSRAQMQAQSLTKTPEFERWLTSHRPDLLLVDGNAYIPGPGRISAMSVFCAVLVLGLMKSKKHIVLHFFCGQHTTSQDNMSGPKGLMRSIITQLLYCGKQFDIDFIDSRTYRESLEAQSLPHLCDIFCKLIEQLQLDTSVFCVVDGVSLYEGDHWLDELCCVFETLNALVENEHLQPIFKLLLTSPFASRQLGHQTAASRKVVLRKSTVNGRLISEASVCKNWGGRERCRAPSSDVQVEHGETSDEDEYE</sequence>
<evidence type="ECO:0000313" key="4">
    <source>
        <dbReference type="Proteomes" id="UP001147747"/>
    </source>
</evidence>
<feature type="domain" description="Nephrocystin 3-like N-terminal" evidence="2">
    <location>
        <begin position="400"/>
        <end position="576"/>
    </location>
</feature>
<evidence type="ECO:0000313" key="3">
    <source>
        <dbReference type="EMBL" id="KAJ5396720.1"/>
    </source>
</evidence>
<proteinExistence type="predicted"/>
<dbReference type="EMBL" id="JAPZBU010000006">
    <property type="protein sequence ID" value="KAJ5396720.1"/>
    <property type="molecule type" value="Genomic_DNA"/>
</dbReference>
<reference evidence="3" key="1">
    <citation type="submission" date="2022-12" db="EMBL/GenBank/DDBJ databases">
        <authorList>
            <person name="Petersen C."/>
        </authorList>
    </citation>
    <scope>NUCLEOTIDE SEQUENCE</scope>
    <source>
        <strain evidence="3">IBT 29677</strain>
    </source>
</reference>
<comment type="caution">
    <text evidence="3">The sequence shown here is derived from an EMBL/GenBank/DDBJ whole genome shotgun (WGS) entry which is preliminary data.</text>
</comment>
<evidence type="ECO:0000259" key="2">
    <source>
        <dbReference type="Pfam" id="PF24883"/>
    </source>
</evidence>
<keyword evidence="1" id="KW-0677">Repeat</keyword>
<name>A0A9X0B9G7_9EURO</name>
<reference evidence="3" key="2">
    <citation type="journal article" date="2023" name="IMA Fungus">
        <title>Comparative genomic study of the Penicillium genus elucidates a diverse pangenome and 15 lateral gene transfer events.</title>
        <authorList>
            <person name="Petersen C."/>
            <person name="Sorensen T."/>
            <person name="Nielsen M.R."/>
            <person name="Sondergaard T.E."/>
            <person name="Sorensen J.L."/>
            <person name="Fitzpatrick D.A."/>
            <person name="Frisvad J.C."/>
            <person name="Nielsen K.L."/>
        </authorList>
    </citation>
    <scope>NUCLEOTIDE SEQUENCE</scope>
    <source>
        <strain evidence="3">IBT 29677</strain>
    </source>
</reference>
<dbReference type="OrthoDB" id="5419927at2759"/>
<dbReference type="InterPro" id="IPR056884">
    <property type="entry name" value="NPHP3-like_N"/>
</dbReference>
<dbReference type="GeneID" id="81368450"/>
<organism evidence="3 4">
    <name type="scientific">Penicillium cosmopolitanum</name>
    <dbReference type="NCBI Taxonomy" id="1131564"/>
    <lineage>
        <taxon>Eukaryota</taxon>
        <taxon>Fungi</taxon>
        <taxon>Dikarya</taxon>
        <taxon>Ascomycota</taxon>
        <taxon>Pezizomycotina</taxon>
        <taxon>Eurotiomycetes</taxon>
        <taxon>Eurotiomycetidae</taxon>
        <taxon>Eurotiales</taxon>
        <taxon>Aspergillaceae</taxon>
        <taxon>Penicillium</taxon>
    </lineage>
</organism>